<evidence type="ECO:0000256" key="2">
    <source>
        <dbReference type="ARBA" id="ARBA00016082"/>
    </source>
</evidence>
<dbReference type="PANTHER" id="PTHR30349">
    <property type="entry name" value="PHAGE INTEGRASE-RELATED"/>
    <property type="match status" value="1"/>
</dbReference>
<dbReference type="GO" id="GO:0003677">
    <property type="term" value="F:DNA binding"/>
    <property type="evidence" value="ECO:0007669"/>
    <property type="project" value="InterPro"/>
</dbReference>
<accession>E8ZDL7</accession>
<dbReference type="InterPro" id="IPR013762">
    <property type="entry name" value="Integrase-like_cat_sf"/>
</dbReference>
<dbReference type="InterPro" id="IPR050090">
    <property type="entry name" value="Tyrosine_recombinase_XerCD"/>
</dbReference>
<name>E8ZDL7_9CAUD</name>
<dbReference type="EMBL" id="FR671408">
    <property type="protein sequence ID" value="CBW39108.1"/>
    <property type="molecule type" value="Genomic_DNA"/>
</dbReference>
<dbReference type="PROSITE" id="PS51898">
    <property type="entry name" value="TYR_RECOMBINASE"/>
    <property type="match status" value="1"/>
</dbReference>
<keyword evidence="5" id="KW-0233">DNA recombination</keyword>
<evidence type="ECO:0000256" key="3">
    <source>
        <dbReference type="ARBA" id="ARBA00022679"/>
    </source>
</evidence>
<dbReference type="GO" id="GO:0016740">
    <property type="term" value="F:transferase activity"/>
    <property type="evidence" value="ECO:0007669"/>
    <property type="project" value="UniProtKB-KW"/>
</dbReference>
<proteinExistence type="inferred from homology"/>
<dbReference type="GO" id="GO:0006310">
    <property type="term" value="P:DNA recombination"/>
    <property type="evidence" value="ECO:0007669"/>
    <property type="project" value="UniProtKB-KW"/>
</dbReference>
<evidence type="ECO:0000313" key="9">
    <source>
        <dbReference type="Proteomes" id="UP000387715"/>
    </source>
</evidence>
<dbReference type="Pfam" id="PF00589">
    <property type="entry name" value="Phage_integrase"/>
    <property type="match status" value="1"/>
</dbReference>
<evidence type="ECO:0000256" key="4">
    <source>
        <dbReference type="ARBA" id="ARBA00022801"/>
    </source>
</evidence>
<keyword evidence="6" id="KW-1179">Viral genome integration</keyword>
<keyword evidence="6" id="KW-1160">Virus entry into host cell</keyword>
<dbReference type="Gene3D" id="1.10.443.10">
    <property type="entry name" value="Intergrase catalytic core"/>
    <property type="match status" value="1"/>
</dbReference>
<dbReference type="GO" id="GO:0044826">
    <property type="term" value="P:viral genome integration into host DNA"/>
    <property type="evidence" value="ECO:0007669"/>
    <property type="project" value="UniProtKB-KW"/>
</dbReference>
<evidence type="ECO:0000256" key="6">
    <source>
        <dbReference type="ARBA" id="ARBA00023195"/>
    </source>
</evidence>
<dbReference type="PANTHER" id="PTHR30349:SF82">
    <property type="entry name" value="INTEGRASE_RECOMBINASE YOEC-RELATED"/>
    <property type="match status" value="1"/>
</dbReference>
<keyword evidence="9" id="KW-1185">Reference proteome</keyword>
<keyword evidence="3" id="KW-0808">Transferase</keyword>
<keyword evidence="6" id="KW-0229">DNA integration</keyword>
<dbReference type="SUPFAM" id="SSF56349">
    <property type="entry name" value="DNA breaking-rejoining enzymes"/>
    <property type="match status" value="1"/>
</dbReference>
<protein>
    <recommendedName>
        <fullName evidence="2">Integrase</fullName>
    </recommendedName>
</protein>
<comment type="similarity">
    <text evidence="1">Belongs to the 'phage' integrase family.</text>
</comment>
<keyword evidence="4" id="KW-0378">Hydrolase</keyword>
<evidence type="ECO:0000256" key="1">
    <source>
        <dbReference type="ARBA" id="ARBA00008857"/>
    </source>
</evidence>
<dbReference type="CDD" id="cd01192">
    <property type="entry name" value="INT_C_like_3"/>
    <property type="match status" value="1"/>
</dbReference>
<dbReference type="GO" id="GO:0015074">
    <property type="term" value="P:DNA integration"/>
    <property type="evidence" value="ECO:0007669"/>
    <property type="project" value="InterPro"/>
</dbReference>
<feature type="domain" description="Tyr recombinase" evidence="7">
    <location>
        <begin position="17"/>
        <end position="198"/>
    </location>
</feature>
<dbReference type="Proteomes" id="UP000387715">
    <property type="component" value="Segment"/>
</dbReference>
<evidence type="ECO:0000313" key="8">
    <source>
        <dbReference type="EMBL" id="CBW39108.1"/>
    </source>
</evidence>
<reference evidence="9" key="1">
    <citation type="journal article" date="2011" name="Science">
        <title>Rapid pneumococcal evolution in response to clinical interventions.</title>
        <authorList>
            <person name="Croucher N.J."/>
            <person name="Harris S.R."/>
            <person name="Fraser C."/>
            <person name="Quail M.A."/>
            <person name="Burton J."/>
            <person name="Van der Linden M."/>
            <person name="McGee L."/>
            <person name="Von Gottberg A."/>
            <person name="Song J.H."/>
            <person name="Ko K.S."/>
            <person name="Pichon B."/>
            <person name="Baker S."/>
            <person name="Parry C.M."/>
            <person name="Lambertsen L.M."/>
            <person name="Shahinas D."/>
            <person name="Pillai D.R."/>
            <person name="Mitchell T.J."/>
            <person name="Dougan G."/>
            <person name="Tomasz A."/>
            <person name="Klugman K.P."/>
            <person name="Parkhill J."/>
            <person name="Hanage W.P."/>
            <person name="Bentley S.D."/>
        </authorList>
    </citation>
    <scope>NUCLEOTIDE SEQUENCE [LARGE SCALE GENOMIC DNA]</scope>
</reference>
<organism evidence="8 9">
    <name type="scientific">Streptococcus phage 23782</name>
    <dbReference type="NCBI Taxonomy" id="870472"/>
    <lineage>
        <taxon>Viruses</taxon>
        <taxon>Duplodnaviria</taxon>
        <taxon>Heunggongvirae</taxon>
        <taxon>Uroviricota</taxon>
        <taxon>Caudoviricetes</taxon>
        <taxon>Caudoviricetes incertae sedis</taxon>
        <taxon>Malkevirus</taxon>
        <taxon>Malkevirus mv23782</taxon>
    </lineage>
</organism>
<dbReference type="InterPro" id="IPR011010">
    <property type="entry name" value="DNA_brk_join_enz"/>
</dbReference>
<dbReference type="GO" id="GO:0075713">
    <property type="term" value="P:establishment of integrated proviral latency"/>
    <property type="evidence" value="ECO:0007669"/>
    <property type="project" value="UniProtKB-KW"/>
</dbReference>
<sequence length="202" mass="23772">MPRPVAFYVGKERYMKKVEPIRDLDDIERIKDYLKNKSDRNYVLFMFGIYSGLRVSDIVPLQVKQVIADRIELKEKKTGKIRYFPISPPLRKEINRYIKDNQLAEYDYLFPSKKKKRTDGVRITHIGRVAVYQILQDAAKYVGLNHIGTHSMRKTFGYHHYKKNSNVAILQKIFNHSTPDITLGYIGYSQDELDQSILSFDY</sequence>
<dbReference type="InterPro" id="IPR002104">
    <property type="entry name" value="Integrase_catalytic"/>
</dbReference>
<evidence type="ECO:0000256" key="5">
    <source>
        <dbReference type="ARBA" id="ARBA00023172"/>
    </source>
</evidence>
<evidence type="ECO:0000259" key="7">
    <source>
        <dbReference type="PROSITE" id="PS51898"/>
    </source>
</evidence>
<dbReference type="GO" id="GO:0016787">
    <property type="term" value="F:hydrolase activity"/>
    <property type="evidence" value="ECO:0007669"/>
    <property type="project" value="UniProtKB-KW"/>
</dbReference>